<accession>A0ABR3BT52</accession>
<dbReference type="SUPFAM" id="SSF51045">
    <property type="entry name" value="WW domain"/>
    <property type="match status" value="1"/>
</dbReference>
<reference evidence="3 4" key="2">
    <citation type="submission" date="2024-01" db="EMBL/GenBank/DDBJ databases">
        <title>Comparative genomics of Cryptococcus and Kwoniella reveals pathogenesis evolution and contrasting modes of karyotype evolution via chromosome fusion or intercentromeric recombination.</title>
        <authorList>
            <person name="Coelho M.A."/>
            <person name="David-Palma M."/>
            <person name="Shea T."/>
            <person name="Bowers K."/>
            <person name="Mcginley-Smith S."/>
            <person name="Mohammad A.W."/>
            <person name="Gnirke A."/>
            <person name="Yurkov A.M."/>
            <person name="Nowrousian M."/>
            <person name="Sun S."/>
            <person name="Cuomo C.A."/>
            <person name="Heitman J."/>
        </authorList>
    </citation>
    <scope>NUCLEOTIDE SEQUENCE [LARGE SCALE GENOMIC DNA]</scope>
    <source>
        <strain evidence="3 4">IND107</strain>
    </source>
</reference>
<dbReference type="EMBL" id="ATAM02000007">
    <property type="protein sequence ID" value="KAL0247212.1"/>
    <property type="molecule type" value="Genomic_DNA"/>
</dbReference>
<feature type="region of interest" description="Disordered" evidence="1">
    <location>
        <begin position="216"/>
        <end position="270"/>
    </location>
</feature>
<name>A0ABR3BT52_9TREE</name>
<dbReference type="Pfam" id="PF00397">
    <property type="entry name" value="WW"/>
    <property type="match status" value="1"/>
</dbReference>
<dbReference type="PROSITE" id="PS50020">
    <property type="entry name" value="WW_DOMAIN_2"/>
    <property type="match status" value="1"/>
</dbReference>
<reference evidence="4" key="1">
    <citation type="submission" date="2015-01" db="EMBL/GenBank/DDBJ databases">
        <title>The Genome Sequence of Cryptococcus gattii MMRL2647.</title>
        <authorList>
            <consortium name="The Broad Institute Genomics Platform"/>
            <person name="Cuomo C."/>
            <person name="Litvintseva A."/>
            <person name="Chen Y."/>
            <person name="Heitman J."/>
            <person name="Sun S."/>
            <person name="Springer D."/>
            <person name="Dromer F."/>
            <person name="Young S."/>
            <person name="Zeng Q."/>
            <person name="Gargeya S."/>
            <person name="Abouelleil A."/>
            <person name="Alvarado L."/>
            <person name="Chapman S.B."/>
            <person name="Gainer-Dewar J."/>
            <person name="Goldberg J."/>
            <person name="Griggs A."/>
            <person name="Gujja S."/>
            <person name="Hansen M."/>
            <person name="Howarth C."/>
            <person name="Imamovic A."/>
            <person name="Larimer J."/>
            <person name="Murphy C."/>
            <person name="Naylor J."/>
            <person name="Pearson M."/>
            <person name="Priest M."/>
            <person name="Roberts A."/>
            <person name="Saif S."/>
            <person name="Shea T."/>
            <person name="Sykes S."/>
            <person name="Wortman J."/>
            <person name="Nusbaum C."/>
            <person name="Birren B."/>
        </authorList>
    </citation>
    <scope>NUCLEOTIDE SEQUENCE [LARGE SCALE GENOMIC DNA]</scope>
    <source>
        <strain evidence="4">IND107</strain>
    </source>
</reference>
<feature type="compositionally biased region" description="Basic and acidic residues" evidence="1">
    <location>
        <begin position="52"/>
        <end position="62"/>
    </location>
</feature>
<sequence length="270" mass="30224">MSPTTRKVTVETASSSPTPPPAELPSRSTEAEGADRAGSASGSESEGEWDPSAERLPGDADKSKRKGKGKEHDDESGQDSEKEEEQPWQAVWSPEQNAYYFWNTKTGEVTWVNPLQPQVSSTQPPLPNEPPPLPSGPIPVPQTSHPEFGQLPDIDPALAHLLPPSERGLGMPADLSLDQRAAFNSRTGKFTPQDYYSPEHLSEYNRAKRMNSHYFDVEAWEREKAEESAKRRREEEEGGSSKKKISKKDMDRFRKKAAERKARSQAWLRE</sequence>
<organism evidence="3 4">
    <name type="scientific">Cryptococcus tetragattii IND107</name>
    <dbReference type="NCBI Taxonomy" id="1296105"/>
    <lineage>
        <taxon>Eukaryota</taxon>
        <taxon>Fungi</taxon>
        <taxon>Dikarya</taxon>
        <taxon>Basidiomycota</taxon>
        <taxon>Agaricomycotina</taxon>
        <taxon>Tremellomycetes</taxon>
        <taxon>Tremellales</taxon>
        <taxon>Cryptococcaceae</taxon>
        <taxon>Cryptococcus</taxon>
        <taxon>Cryptococcus gattii species complex</taxon>
    </lineage>
</organism>
<evidence type="ECO:0000256" key="1">
    <source>
        <dbReference type="SAM" id="MobiDB-lite"/>
    </source>
</evidence>
<feature type="compositionally biased region" description="Pro residues" evidence="1">
    <location>
        <begin position="124"/>
        <end position="140"/>
    </location>
</feature>
<comment type="caution">
    <text evidence="3">The sequence shown here is derived from an EMBL/GenBank/DDBJ whole genome shotgun (WGS) entry which is preliminary data.</text>
</comment>
<keyword evidence="4" id="KW-1185">Reference proteome</keyword>
<evidence type="ECO:0000313" key="4">
    <source>
        <dbReference type="Proteomes" id="UP000054399"/>
    </source>
</evidence>
<proteinExistence type="predicted"/>
<feature type="region of interest" description="Disordered" evidence="1">
    <location>
        <begin position="115"/>
        <end position="165"/>
    </location>
</feature>
<dbReference type="RefSeq" id="XP_066613173.1">
    <property type="nucleotide sequence ID" value="XM_066758725.1"/>
</dbReference>
<feature type="compositionally biased region" description="Basic and acidic residues" evidence="1">
    <location>
        <begin position="216"/>
        <end position="235"/>
    </location>
</feature>
<dbReference type="InterPro" id="IPR001202">
    <property type="entry name" value="WW_dom"/>
</dbReference>
<protein>
    <recommendedName>
        <fullName evidence="2">WW domain-containing protein</fullName>
    </recommendedName>
</protein>
<feature type="domain" description="WW" evidence="2">
    <location>
        <begin position="82"/>
        <end position="116"/>
    </location>
</feature>
<evidence type="ECO:0000313" key="3">
    <source>
        <dbReference type="EMBL" id="KAL0247212.1"/>
    </source>
</evidence>
<dbReference type="Proteomes" id="UP000054399">
    <property type="component" value="Unassembled WGS sequence"/>
</dbReference>
<dbReference type="CDD" id="cd00201">
    <property type="entry name" value="WW"/>
    <property type="match status" value="1"/>
</dbReference>
<feature type="region of interest" description="Disordered" evidence="1">
    <location>
        <begin position="1"/>
        <end position="91"/>
    </location>
</feature>
<feature type="compositionally biased region" description="Acidic residues" evidence="1">
    <location>
        <begin position="76"/>
        <end position="86"/>
    </location>
</feature>
<gene>
    <name evidence="3" type="ORF">I308_104247</name>
</gene>
<evidence type="ECO:0000259" key="2">
    <source>
        <dbReference type="PROSITE" id="PS50020"/>
    </source>
</evidence>
<dbReference type="GeneID" id="91991103"/>
<dbReference type="Gene3D" id="2.20.70.10">
    <property type="match status" value="1"/>
</dbReference>
<dbReference type="InterPro" id="IPR036020">
    <property type="entry name" value="WW_dom_sf"/>
</dbReference>